<dbReference type="Gene3D" id="3.40.30.10">
    <property type="entry name" value="Glutaredoxin"/>
    <property type="match status" value="1"/>
</dbReference>
<dbReference type="CDD" id="cd02968">
    <property type="entry name" value="SCO"/>
    <property type="match status" value="1"/>
</dbReference>
<comment type="caution">
    <text evidence="7">The sequence shown here is derived from an EMBL/GenBank/DDBJ whole genome shotgun (WGS) entry which is preliminary data.</text>
</comment>
<feature type="transmembrane region" description="Helical" evidence="5">
    <location>
        <begin position="71"/>
        <end position="96"/>
    </location>
</feature>
<organism evidence="7 8">
    <name type="scientific">Bugula neritina</name>
    <name type="common">Brown bryozoan</name>
    <name type="synonym">Sertularia neritina</name>
    <dbReference type="NCBI Taxonomy" id="10212"/>
    <lineage>
        <taxon>Eukaryota</taxon>
        <taxon>Metazoa</taxon>
        <taxon>Spiralia</taxon>
        <taxon>Lophotrochozoa</taxon>
        <taxon>Bryozoa</taxon>
        <taxon>Gymnolaemata</taxon>
        <taxon>Cheilostomatida</taxon>
        <taxon>Flustrina</taxon>
        <taxon>Buguloidea</taxon>
        <taxon>Bugulidae</taxon>
        <taxon>Bugula</taxon>
    </lineage>
</organism>
<dbReference type="EMBL" id="VXIV02001278">
    <property type="protein sequence ID" value="KAF6033626.1"/>
    <property type="molecule type" value="Genomic_DNA"/>
</dbReference>
<dbReference type="InterPro" id="IPR013766">
    <property type="entry name" value="Thioredoxin_domain"/>
</dbReference>
<feature type="binding site" evidence="3">
    <location>
        <position position="155"/>
    </location>
    <ligand>
        <name>Cu cation</name>
        <dbReference type="ChEBI" id="CHEBI:23378"/>
    </ligand>
</feature>
<dbReference type="InterPro" id="IPR036249">
    <property type="entry name" value="Thioredoxin-like_sf"/>
</dbReference>
<evidence type="ECO:0000313" key="7">
    <source>
        <dbReference type="EMBL" id="KAF6033626.1"/>
    </source>
</evidence>
<evidence type="ECO:0000256" key="1">
    <source>
        <dbReference type="ARBA" id="ARBA00010996"/>
    </source>
</evidence>
<evidence type="ECO:0000259" key="6">
    <source>
        <dbReference type="PROSITE" id="PS51352"/>
    </source>
</evidence>
<dbReference type="AlphaFoldDB" id="A0A7J7K7U0"/>
<evidence type="ECO:0000256" key="5">
    <source>
        <dbReference type="SAM" id="Phobius"/>
    </source>
</evidence>
<accession>A0A7J7K7U0</accession>
<name>A0A7J7K7U0_BUGNE</name>
<keyword evidence="5" id="KW-0812">Transmembrane</keyword>
<dbReference type="PANTHER" id="PTHR12151">
    <property type="entry name" value="ELECTRON TRANSPORT PROTIN SCO1/SENC FAMILY MEMBER"/>
    <property type="match status" value="1"/>
</dbReference>
<evidence type="ECO:0000256" key="3">
    <source>
        <dbReference type="PIRSR" id="PIRSR603782-1"/>
    </source>
</evidence>
<protein>
    <recommendedName>
        <fullName evidence="6">Thioredoxin domain-containing protein</fullName>
    </recommendedName>
</protein>
<dbReference type="Proteomes" id="UP000593567">
    <property type="component" value="Unassembled WGS sequence"/>
</dbReference>
<comment type="similarity">
    <text evidence="1">Belongs to the SCO1/2 family.</text>
</comment>
<evidence type="ECO:0000313" key="8">
    <source>
        <dbReference type="Proteomes" id="UP000593567"/>
    </source>
</evidence>
<feature type="disulfide bond" description="Redox-active" evidence="4">
    <location>
        <begin position="151"/>
        <end position="155"/>
    </location>
</feature>
<dbReference type="GO" id="GO:0005739">
    <property type="term" value="C:mitochondrion"/>
    <property type="evidence" value="ECO:0007669"/>
    <property type="project" value="GOC"/>
</dbReference>
<dbReference type="PANTHER" id="PTHR12151:SF2">
    <property type="entry name" value="PROTEIN SCO2 HOMOLOG, MITOCHONDRIAL"/>
    <property type="match status" value="1"/>
</dbReference>
<keyword evidence="8" id="KW-1185">Reference proteome</keyword>
<keyword evidence="5" id="KW-0472">Membrane</keyword>
<gene>
    <name evidence="7" type="ORF">EB796_008069</name>
</gene>
<keyword evidence="3" id="KW-0479">Metal-binding</keyword>
<keyword evidence="4" id="KW-1015">Disulfide bond</keyword>
<dbReference type="InterPro" id="IPR003782">
    <property type="entry name" value="SCO1/SenC"/>
</dbReference>
<proteinExistence type="inferred from homology"/>
<dbReference type="GO" id="GO:0046872">
    <property type="term" value="F:metal ion binding"/>
    <property type="evidence" value="ECO:0007669"/>
    <property type="project" value="UniProtKB-KW"/>
</dbReference>
<evidence type="ECO:0000256" key="4">
    <source>
        <dbReference type="PIRSR" id="PIRSR603782-2"/>
    </source>
</evidence>
<feature type="binding site" evidence="3">
    <location>
        <position position="241"/>
    </location>
    <ligand>
        <name>Cu cation</name>
        <dbReference type="ChEBI" id="CHEBI:23378"/>
    </ligand>
</feature>
<keyword evidence="2 3" id="KW-0186">Copper</keyword>
<sequence>MILKPSQVRYFWKICHSVCRHCDCKAKSSAPGRLYFSNISSSILRWNYARHMKLYNLTSVRYQSSSKKQPLINITPISIGVSVVISAALYGLYVWLEQGKQLLKSEQRISALAESGVGSLNWSLTDQHGKRRLFSDFTGQWLMLYFGFSHCPDICPEELEKLMKVVQGISKSSISVNVQPVFITLDPDRDTVDYMHKYCKDFENLIGFTGSMDEISEVAKSYRVYFGIGEKDSDGDYIVDHTICMYLIDPKGQVVDVYERRYDAESIVKGSLQHIKDYAKLKKKYAEKS</sequence>
<feature type="domain" description="Thioredoxin" evidence="6">
    <location>
        <begin position="113"/>
        <end position="280"/>
    </location>
</feature>
<dbReference type="SUPFAM" id="SSF52833">
    <property type="entry name" value="Thioredoxin-like"/>
    <property type="match status" value="1"/>
</dbReference>
<dbReference type="PROSITE" id="PS51352">
    <property type="entry name" value="THIOREDOXIN_2"/>
    <property type="match status" value="1"/>
</dbReference>
<feature type="binding site" evidence="3">
    <location>
        <position position="151"/>
    </location>
    <ligand>
        <name>Cu cation</name>
        <dbReference type="ChEBI" id="CHEBI:23378"/>
    </ligand>
</feature>
<dbReference type="Pfam" id="PF02630">
    <property type="entry name" value="SCO1-SenC"/>
    <property type="match status" value="1"/>
</dbReference>
<keyword evidence="5" id="KW-1133">Transmembrane helix</keyword>
<dbReference type="FunFam" id="3.40.30.10:FF:000013">
    <property type="entry name" value="Blast:Protein SCO1 homolog, mitochondrial"/>
    <property type="match status" value="1"/>
</dbReference>
<reference evidence="7" key="1">
    <citation type="submission" date="2020-06" db="EMBL/GenBank/DDBJ databases">
        <title>Draft genome of Bugula neritina, a colonial animal packing powerful symbionts and potential medicines.</title>
        <authorList>
            <person name="Rayko M."/>
        </authorList>
    </citation>
    <scope>NUCLEOTIDE SEQUENCE [LARGE SCALE GENOMIC DNA]</scope>
    <source>
        <strain evidence="7">Kwan_BN1</strain>
    </source>
</reference>
<dbReference type="OrthoDB" id="270009at2759"/>
<dbReference type="GO" id="GO:0033617">
    <property type="term" value="P:mitochondrial respiratory chain complex IV assembly"/>
    <property type="evidence" value="ECO:0007669"/>
    <property type="project" value="TreeGrafter"/>
</dbReference>
<evidence type="ECO:0000256" key="2">
    <source>
        <dbReference type="ARBA" id="ARBA00023008"/>
    </source>
</evidence>